<evidence type="ECO:0000313" key="2">
    <source>
        <dbReference type="EMBL" id="OGK41691.1"/>
    </source>
</evidence>
<evidence type="ECO:0000259" key="1">
    <source>
        <dbReference type="Pfam" id="PF00535"/>
    </source>
</evidence>
<name>A0A1F7IEC3_9BACT</name>
<dbReference type="PANTHER" id="PTHR43630">
    <property type="entry name" value="POLY-BETA-1,6-N-ACETYL-D-GLUCOSAMINE SYNTHASE"/>
    <property type="match status" value="1"/>
</dbReference>
<dbReference type="InterPro" id="IPR001173">
    <property type="entry name" value="Glyco_trans_2-like"/>
</dbReference>
<evidence type="ECO:0000313" key="3">
    <source>
        <dbReference type="Proteomes" id="UP000177698"/>
    </source>
</evidence>
<dbReference type="InterPro" id="IPR029044">
    <property type="entry name" value="Nucleotide-diphossugar_trans"/>
</dbReference>
<dbReference type="SUPFAM" id="SSF53448">
    <property type="entry name" value="Nucleotide-diphospho-sugar transferases"/>
    <property type="match status" value="1"/>
</dbReference>
<organism evidence="2 3">
    <name type="scientific">Candidatus Roizmanbacteria bacterium RIFCSPLOWO2_01_FULL_37_12</name>
    <dbReference type="NCBI Taxonomy" id="1802056"/>
    <lineage>
        <taxon>Bacteria</taxon>
        <taxon>Candidatus Roizmaniibacteriota</taxon>
    </lineage>
</organism>
<dbReference type="AlphaFoldDB" id="A0A1F7IEC3"/>
<accession>A0A1F7IEC3</accession>
<dbReference type="PANTHER" id="PTHR43630:SF2">
    <property type="entry name" value="GLYCOSYLTRANSFERASE"/>
    <property type="match status" value="1"/>
</dbReference>
<proteinExistence type="predicted"/>
<dbReference type="EMBL" id="MGAG01000010">
    <property type="protein sequence ID" value="OGK41691.1"/>
    <property type="molecule type" value="Genomic_DNA"/>
</dbReference>
<reference evidence="2 3" key="1">
    <citation type="journal article" date="2016" name="Nat. Commun.">
        <title>Thousands of microbial genomes shed light on interconnected biogeochemical processes in an aquifer system.</title>
        <authorList>
            <person name="Anantharaman K."/>
            <person name="Brown C.T."/>
            <person name="Hug L.A."/>
            <person name="Sharon I."/>
            <person name="Castelle C.J."/>
            <person name="Probst A.J."/>
            <person name="Thomas B.C."/>
            <person name="Singh A."/>
            <person name="Wilkins M.J."/>
            <person name="Karaoz U."/>
            <person name="Brodie E.L."/>
            <person name="Williams K.H."/>
            <person name="Hubbard S.S."/>
            <person name="Banfield J.F."/>
        </authorList>
    </citation>
    <scope>NUCLEOTIDE SEQUENCE [LARGE SCALE GENOMIC DNA]</scope>
</reference>
<dbReference type="Proteomes" id="UP000177698">
    <property type="component" value="Unassembled WGS sequence"/>
</dbReference>
<dbReference type="STRING" id="1802056.A2954_07485"/>
<sequence>MKISVVIPAYNEEKYIRNSLNSLKQQVEQPDEIIIVDNLSQDKTILIAKEFNVKVIEGRTKGIGHARSIGFDTVQNEIIARCDADTVVPSNWIKKIKQNFSARIDALVGPVIYYDIFPRNDLASKFFLNFMKLVKGHYPLLGLNMAITKKMWQKVREKVCVDDKKVHEDIDLAIHVNRQGGTIGYDPDLAVKSSGRRIKHNVTSFFIEYPTRLIKTLRGPHL</sequence>
<comment type="caution">
    <text evidence="2">The sequence shown here is derived from an EMBL/GenBank/DDBJ whole genome shotgun (WGS) entry which is preliminary data.</text>
</comment>
<dbReference type="Gene3D" id="3.90.550.10">
    <property type="entry name" value="Spore Coat Polysaccharide Biosynthesis Protein SpsA, Chain A"/>
    <property type="match status" value="1"/>
</dbReference>
<feature type="domain" description="Glycosyltransferase 2-like" evidence="1">
    <location>
        <begin position="4"/>
        <end position="125"/>
    </location>
</feature>
<protein>
    <recommendedName>
        <fullName evidence="1">Glycosyltransferase 2-like domain-containing protein</fullName>
    </recommendedName>
</protein>
<gene>
    <name evidence="2" type="ORF">A2954_07485</name>
</gene>
<dbReference type="Pfam" id="PF00535">
    <property type="entry name" value="Glycos_transf_2"/>
    <property type="match status" value="1"/>
</dbReference>